<keyword evidence="4" id="KW-0540">Nuclease</keyword>
<accession>H5S8B8</accession>
<protein>
    <submittedName>
        <fullName evidence="4">Exonuclease SbcC</fullName>
    </submittedName>
</protein>
<sequence>MARKTVKEQRDLLDLLSKVQQEPPEPGPALRDAVTWARDQFQLEHLEIENLWSYKKASVQFEPGITVIAGPNGSGKSSLLESIFFALYGSEARHVIGRSLEEIVRIGADTGSVKLSFFYGGKRYAAQIALRRQGGTVKSERSGCQLTCEDGSVWVGIENVVAEIERLFGMDREGFANCVYVRQGEIDRLIRADRKDREQMLDGLLGLYKIDLYVNPRSKEAHRALNRKAEALAERLARVRQEIDALERQEIFTQKAQLTEQMERIQSELAVVDEQRTNAHKLLQSYDEALQQFAQTAQELSQTEHELAEKEKRVAQREAERHECERELERVSARHQRALLALKADLQKLGFDSAHVLKSLESATTFDDVTVIAERITAHKALIESQRARVGELREQLARVFAERTQRERALEKLRQQRDDLERERARTAEQIAQGERTLAALTEALAQQEQTLTDSLRDLAASAQALGVTFSPVLSDWDAPKLSHVQSAWAREVQRLEEHYEKAQRAVLHTKTQYEALRQELAHKEELLKAGRCPTCGQPVSSQQFGEALAEIAAKMTELGRLVQHEEAELERITERIALWKKVQGALAALVIELERFAARRAELNAQRSVLDEARTRQATLAERIAHGERQIAEEIKIAQAQQAEQQRLEQAVNEASALLTQALEEGERLEELKNEIENLLRMREQWHTKQTARKTLVESLNELRGDIARLVERRGQLQARLHGQSEIERKRAHVQELLQTLERQRVTLQARYDDCVHKRGIVQGQIDYLERLQGELAQLLNEQEELSQLKAELDEIVSVYQMTKVELRKRNLEALNYYFNEFFSLMDSGDSYSRVTVRDDYEIEVELKNGRTINPSLMSGGERALTNIALRCAIHQVLAKAVRRMPLILDEPTIYLDRDRIHRLQFLLEDLGRRVGQVIVVSHEVGLVEGADHEYRTEKGSDNISIIYKVR</sequence>
<dbReference type="Gene3D" id="3.40.50.300">
    <property type="entry name" value="P-loop containing nucleotide triphosphate hydrolases"/>
    <property type="match status" value="2"/>
</dbReference>
<keyword evidence="4" id="KW-0378">Hydrolase</keyword>
<dbReference type="InterPro" id="IPR038729">
    <property type="entry name" value="Rad50/SbcC_AAA"/>
</dbReference>
<dbReference type="SUPFAM" id="SSF52540">
    <property type="entry name" value="P-loop containing nucleoside triphosphate hydrolases"/>
    <property type="match status" value="2"/>
</dbReference>
<feature type="coiled-coil region" evidence="1">
    <location>
        <begin position="383"/>
        <end position="459"/>
    </location>
</feature>
<evidence type="ECO:0000256" key="1">
    <source>
        <dbReference type="SAM" id="Coils"/>
    </source>
</evidence>
<feature type="domain" description="Rad50/SbcC-type AAA" evidence="3">
    <location>
        <begin position="46"/>
        <end position="274"/>
    </location>
</feature>
<feature type="domain" description="RecF/RecN/SMC N-terminal" evidence="2">
    <location>
        <begin position="725"/>
        <end position="944"/>
    </location>
</feature>
<dbReference type="AlphaFoldDB" id="H5S8B8"/>
<keyword evidence="4" id="KW-0269">Exonuclease</keyword>
<keyword evidence="1" id="KW-0175">Coiled coil</keyword>
<feature type="coiled-coil region" evidence="1">
    <location>
        <begin position="640"/>
        <end position="801"/>
    </location>
</feature>
<feature type="coiled-coil region" evidence="1">
    <location>
        <begin position="222"/>
        <end position="334"/>
    </location>
</feature>
<evidence type="ECO:0000259" key="3">
    <source>
        <dbReference type="Pfam" id="PF13476"/>
    </source>
</evidence>
<organism evidence="4">
    <name type="scientific">uncultured Acetothermia bacterium</name>
    <dbReference type="NCBI Taxonomy" id="236499"/>
    <lineage>
        <taxon>Bacteria</taxon>
        <taxon>Candidatus Bipolaricaulota</taxon>
        <taxon>environmental samples</taxon>
    </lineage>
</organism>
<evidence type="ECO:0000259" key="2">
    <source>
        <dbReference type="Pfam" id="PF02463"/>
    </source>
</evidence>
<proteinExistence type="predicted"/>
<evidence type="ECO:0000313" key="4">
    <source>
        <dbReference type="EMBL" id="BAL52404.1"/>
    </source>
</evidence>
<dbReference type="GO" id="GO:0016887">
    <property type="term" value="F:ATP hydrolysis activity"/>
    <property type="evidence" value="ECO:0007669"/>
    <property type="project" value="InterPro"/>
</dbReference>
<reference evidence="4" key="2">
    <citation type="journal article" date="2012" name="PLoS ONE">
        <title>A Deeply Branching Thermophilic Bacterium with an Ancient Acetyl-CoA Pathway Dominates a Subsurface Ecosystem.</title>
        <authorList>
            <person name="Takami H."/>
            <person name="Noguchi H."/>
            <person name="Takaki Y."/>
            <person name="Uchiyama I."/>
            <person name="Toyoda A."/>
            <person name="Nishi S."/>
            <person name="Chee G.-J."/>
            <person name="Arai W."/>
            <person name="Nunoura T."/>
            <person name="Itoh T."/>
            <person name="Hattori M."/>
            <person name="Takai K."/>
        </authorList>
    </citation>
    <scope>NUCLEOTIDE SEQUENCE</scope>
</reference>
<dbReference type="GO" id="GO:0006302">
    <property type="term" value="P:double-strand break repair"/>
    <property type="evidence" value="ECO:0007669"/>
    <property type="project" value="InterPro"/>
</dbReference>
<dbReference type="GO" id="GO:0004527">
    <property type="term" value="F:exonuclease activity"/>
    <property type="evidence" value="ECO:0007669"/>
    <property type="project" value="UniProtKB-KW"/>
</dbReference>
<name>H5S8B8_9BACT</name>
<dbReference type="InterPro" id="IPR003395">
    <property type="entry name" value="RecF/RecN/SMC_N"/>
</dbReference>
<dbReference type="EMBL" id="AP011627">
    <property type="protein sequence ID" value="BAL52404.1"/>
    <property type="molecule type" value="Genomic_DNA"/>
</dbReference>
<dbReference type="Pfam" id="PF02463">
    <property type="entry name" value="SMC_N"/>
    <property type="match status" value="1"/>
</dbReference>
<dbReference type="Pfam" id="PF13476">
    <property type="entry name" value="AAA_23"/>
    <property type="match status" value="1"/>
</dbReference>
<feature type="coiled-coil region" evidence="1">
    <location>
        <begin position="487"/>
        <end position="521"/>
    </location>
</feature>
<dbReference type="PANTHER" id="PTHR32114">
    <property type="entry name" value="ABC TRANSPORTER ABCH.3"/>
    <property type="match status" value="1"/>
</dbReference>
<dbReference type="PANTHER" id="PTHR32114:SF2">
    <property type="entry name" value="ABC TRANSPORTER ABCH.3"/>
    <property type="match status" value="1"/>
</dbReference>
<reference evidence="4" key="1">
    <citation type="journal article" date="2005" name="Environ. Microbiol.">
        <title>Genetic and functional properties of uncultivated thermophilic crenarchaeotes from a subsurface gold mine as revealed by analysis of genome fragments.</title>
        <authorList>
            <person name="Nunoura T."/>
            <person name="Hirayama H."/>
            <person name="Takami H."/>
            <person name="Oida H."/>
            <person name="Nishi S."/>
            <person name="Shimamura S."/>
            <person name="Suzuki Y."/>
            <person name="Inagaki F."/>
            <person name="Takai K."/>
            <person name="Nealson K.H."/>
            <person name="Horikoshi K."/>
        </authorList>
    </citation>
    <scope>NUCLEOTIDE SEQUENCE</scope>
</reference>
<gene>
    <name evidence="4" type="ORF">HGMM_F01C04C24</name>
</gene>
<dbReference type="SUPFAM" id="SSF75712">
    <property type="entry name" value="Rad50 coiled-coil Zn hook"/>
    <property type="match status" value="1"/>
</dbReference>
<dbReference type="Gene3D" id="1.10.287.510">
    <property type="entry name" value="Helix hairpin bin"/>
    <property type="match status" value="1"/>
</dbReference>
<dbReference type="InterPro" id="IPR027417">
    <property type="entry name" value="P-loop_NTPase"/>
</dbReference>
<feature type="coiled-coil region" evidence="1">
    <location>
        <begin position="557"/>
        <end position="608"/>
    </location>
</feature>